<dbReference type="OrthoDB" id="9782110at2"/>
<dbReference type="Gene3D" id="1.10.10.60">
    <property type="entry name" value="Homeodomain-like"/>
    <property type="match status" value="1"/>
</dbReference>
<dbReference type="Pfam" id="PF25601">
    <property type="entry name" value="AAA_lid_14"/>
    <property type="match status" value="1"/>
</dbReference>
<sequence length="92" mass="10432">MRELKNVLERAVILADHDLLTVDDLPAELHYLSATPTITPNASHDRPLRTAELHHIRQVLAEAHGNKAKAARMLNVAVTTLYRKRQEYGLEE</sequence>
<keyword evidence="8" id="KW-1185">Reference proteome</keyword>
<dbReference type="Pfam" id="PF02954">
    <property type="entry name" value="HTH_8"/>
    <property type="match status" value="1"/>
</dbReference>
<dbReference type="InterPro" id="IPR058031">
    <property type="entry name" value="AAA_lid_NorR"/>
</dbReference>
<evidence type="ECO:0000313" key="8">
    <source>
        <dbReference type="Proteomes" id="UP000297739"/>
    </source>
</evidence>
<evidence type="ECO:0000256" key="1">
    <source>
        <dbReference type="ARBA" id="ARBA00022741"/>
    </source>
</evidence>
<dbReference type="PRINTS" id="PR01590">
    <property type="entry name" value="HTHFIS"/>
</dbReference>
<organism evidence="7 8">
    <name type="scientific">Hymenobacter elongatus</name>
    <dbReference type="NCBI Taxonomy" id="877208"/>
    <lineage>
        <taxon>Bacteria</taxon>
        <taxon>Pseudomonadati</taxon>
        <taxon>Bacteroidota</taxon>
        <taxon>Cytophagia</taxon>
        <taxon>Cytophagales</taxon>
        <taxon>Hymenobacteraceae</taxon>
        <taxon>Hymenobacter</taxon>
    </lineage>
</organism>
<feature type="domain" description="NorR-like AAA+ ATPase lid" evidence="6">
    <location>
        <begin position="2"/>
        <end position="33"/>
    </location>
</feature>
<dbReference type="Proteomes" id="UP000297739">
    <property type="component" value="Unassembled WGS sequence"/>
</dbReference>
<dbReference type="GO" id="GO:0043565">
    <property type="term" value="F:sequence-specific DNA binding"/>
    <property type="evidence" value="ECO:0007669"/>
    <property type="project" value="InterPro"/>
</dbReference>
<gene>
    <name evidence="7" type="ORF">E5J99_05895</name>
</gene>
<dbReference type="EMBL" id="SRLD01000008">
    <property type="protein sequence ID" value="TGE18064.1"/>
    <property type="molecule type" value="Genomic_DNA"/>
</dbReference>
<dbReference type="RefSeq" id="WP_135496795.1">
    <property type="nucleotide sequence ID" value="NZ_SRLD01000008.1"/>
</dbReference>
<keyword evidence="4" id="KW-0804">Transcription</keyword>
<dbReference type="InterPro" id="IPR002197">
    <property type="entry name" value="HTH_Fis"/>
</dbReference>
<dbReference type="InterPro" id="IPR009057">
    <property type="entry name" value="Homeodomain-like_sf"/>
</dbReference>
<feature type="domain" description="DNA binding HTH" evidence="5">
    <location>
        <begin position="48"/>
        <end position="88"/>
    </location>
</feature>
<proteinExistence type="predicted"/>
<dbReference type="Gene3D" id="1.10.8.60">
    <property type="match status" value="1"/>
</dbReference>
<evidence type="ECO:0000256" key="2">
    <source>
        <dbReference type="ARBA" id="ARBA00022840"/>
    </source>
</evidence>
<protein>
    <submittedName>
        <fullName evidence="7">Uncharacterized protein</fullName>
    </submittedName>
</protein>
<dbReference type="AlphaFoldDB" id="A0A4Z0PP01"/>
<evidence type="ECO:0000256" key="3">
    <source>
        <dbReference type="ARBA" id="ARBA00023015"/>
    </source>
</evidence>
<evidence type="ECO:0000256" key="4">
    <source>
        <dbReference type="ARBA" id="ARBA00023163"/>
    </source>
</evidence>
<keyword evidence="1" id="KW-0547">Nucleotide-binding</keyword>
<evidence type="ECO:0000259" key="6">
    <source>
        <dbReference type="Pfam" id="PF25601"/>
    </source>
</evidence>
<name>A0A4Z0PP01_9BACT</name>
<dbReference type="SUPFAM" id="SSF46689">
    <property type="entry name" value="Homeodomain-like"/>
    <property type="match status" value="1"/>
</dbReference>
<evidence type="ECO:0000313" key="7">
    <source>
        <dbReference type="EMBL" id="TGE18064.1"/>
    </source>
</evidence>
<accession>A0A4Z0PP01</accession>
<keyword evidence="3" id="KW-0805">Transcription regulation</keyword>
<evidence type="ECO:0000259" key="5">
    <source>
        <dbReference type="Pfam" id="PF02954"/>
    </source>
</evidence>
<comment type="caution">
    <text evidence="7">The sequence shown here is derived from an EMBL/GenBank/DDBJ whole genome shotgun (WGS) entry which is preliminary data.</text>
</comment>
<reference evidence="7 8" key="1">
    <citation type="submission" date="2019-04" db="EMBL/GenBank/DDBJ databases">
        <authorList>
            <person name="Feng G."/>
            <person name="Zhang J."/>
            <person name="Zhu H."/>
        </authorList>
    </citation>
    <scope>NUCLEOTIDE SEQUENCE [LARGE SCALE GENOMIC DNA]</scope>
    <source>
        <strain evidence="7 8">JCM 17223</strain>
    </source>
</reference>
<dbReference type="PANTHER" id="PTHR32071">
    <property type="entry name" value="TRANSCRIPTIONAL REGULATORY PROTEIN"/>
    <property type="match status" value="1"/>
</dbReference>
<keyword evidence="2" id="KW-0067">ATP-binding</keyword>